<evidence type="ECO:0000256" key="1">
    <source>
        <dbReference type="ARBA" id="ARBA00001917"/>
    </source>
</evidence>
<evidence type="ECO:0000259" key="6">
    <source>
        <dbReference type="Pfam" id="PF03358"/>
    </source>
</evidence>
<proteinExistence type="inferred from homology"/>
<comment type="cofactor">
    <cofactor evidence="2">
        <name>[4Fe-4S] cluster</name>
        <dbReference type="ChEBI" id="CHEBI:49883"/>
    </cofactor>
</comment>
<keyword evidence="3" id="KW-0285">Flavoprotein</keyword>
<dbReference type="EMBL" id="LMVM01000012">
    <property type="protein sequence ID" value="PAV05155.1"/>
    <property type="molecule type" value="Genomic_DNA"/>
</dbReference>
<keyword evidence="4" id="KW-0288">FMN</keyword>
<dbReference type="GO" id="GO:0016491">
    <property type="term" value="F:oxidoreductase activity"/>
    <property type="evidence" value="ECO:0007669"/>
    <property type="project" value="InterPro"/>
</dbReference>
<dbReference type="AlphaFoldDB" id="A0A2A2H748"/>
<dbReference type="InterPro" id="IPR005025">
    <property type="entry name" value="FMN_Rdtase-like_dom"/>
</dbReference>
<feature type="domain" description="NADPH-dependent FMN reductase-like" evidence="6">
    <location>
        <begin position="1"/>
        <end position="139"/>
    </location>
</feature>
<evidence type="ECO:0000256" key="4">
    <source>
        <dbReference type="ARBA" id="ARBA00022643"/>
    </source>
</evidence>
<dbReference type="Pfam" id="PF03358">
    <property type="entry name" value="FMN_red"/>
    <property type="match status" value="1"/>
</dbReference>
<dbReference type="Proteomes" id="UP000217784">
    <property type="component" value="Unassembled WGS sequence"/>
</dbReference>
<reference evidence="7 8" key="1">
    <citation type="journal article" date="2017" name="BMC Genomics">
        <title>Genomic analysis of methanogenic archaea reveals a shift towards energy conservation.</title>
        <authorList>
            <person name="Gilmore S.P."/>
            <person name="Henske J.K."/>
            <person name="Sexton J.A."/>
            <person name="Solomon K.V."/>
            <person name="Seppala S."/>
            <person name="Yoo J.I."/>
            <person name="Huyett L.M."/>
            <person name="Pressman A."/>
            <person name="Cogan J.Z."/>
            <person name="Kivenson V."/>
            <person name="Peng X."/>
            <person name="Tan Y."/>
            <person name="Valentine D.L."/>
            <person name="O'Malley M.A."/>
        </authorList>
    </citation>
    <scope>NUCLEOTIDE SEQUENCE [LARGE SCALE GENOMIC DNA]</scope>
    <source>
        <strain evidence="7 8">M.o.H.</strain>
    </source>
</reference>
<dbReference type="PANTHER" id="PTHR43278:SF2">
    <property type="entry name" value="IRON-SULFUR FLAVOPROTEIN"/>
    <property type="match status" value="1"/>
</dbReference>
<dbReference type="OrthoDB" id="9059at2157"/>
<sequence length="253" mass="29330">MKILAIMGSPRNKGNTYKVTRGVEERMKQLGNVEFEYLFLKDADLKMCRGCFNCVKNGEELCPIKDSRAEIENKMFEADGVILASPVYCENVSGLMKNFIDRFSFVFHRPRFFDQKLMVLATSAGGGLKETIDYLKKLQIWGFGTPVELSVITPPWPQSDALQKKNEKNINNAAEEFYQKLQEGRQPPNFMQYMHFRFLKETSKLGYLPADLEFYKDKGEFFYDTSVSPLKKIFAPLIMKFAFFMMRDMEPKS</sequence>
<organism evidence="7 8">
    <name type="scientific">Methanobacterium bryantii</name>
    <dbReference type="NCBI Taxonomy" id="2161"/>
    <lineage>
        <taxon>Archaea</taxon>
        <taxon>Methanobacteriati</taxon>
        <taxon>Methanobacteriota</taxon>
        <taxon>Methanomada group</taxon>
        <taxon>Methanobacteria</taxon>
        <taxon>Methanobacteriales</taxon>
        <taxon>Methanobacteriaceae</taxon>
        <taxon>Methanobacterium</taxon>
    </lineage>
</organism>
<dbReference type="PANTHER" id="PTHR43278">
    <property type="entry name" value="NAD(P)H-DEPENDENT FMN-CONTAINING OXIDOREDUCTASE YWQN-RELATED"/>
    <property type="match status" value="1"/>
</dbReference>
<dbReference type="RefSeq" id="WP_069584983.1">
    <property type="nucleotide sequence ID" value="NZ_LMVM01000012.1"/>
</dbReference>
<gene>
    <name evidence="7" type="ORF">ASJ80_12780</name>
</gene>
<name>A0A2A2H748_METBR</name>
<protein>
    <recommendedName>
        <fullName evidence="6">NADPH-dependent FMN reductase-like domain-containing protein</fullName>
    </recommendedName>
</protein>
<dbReference type="InterPro" id="IPR051796">
    <property type="entry name" value="ISF_SsuE-like"/>
</dbReference>
<comment type="caution">
    <text evidence="7">The sequence shown here is derived from an EMBL/GenBank/DDBJ whole genome shotgun (WGS) entry which is preliminary data.</text>
</comment>
<comment type="similarity">
    <text evidence="5">Belongs to the SsuE family. Isf subfamily.</text>
</comment>
<dbReference type="Gene3D" id="3.40.50.360">
    <property type="match status" value="1"/>
</dbReference>
<evidence type="ECO:0000313" key="8">
    <source>
        <dbReference type="Proteomes" id="UP000217784"/>
    </source>
</evidence>
<dbReference type="InterPro" id="IPR029039">
    <property type="entry name" value="Flavoprotein-like_sf"/>
</dbReference>
<evidence type="ECO:0000256" key="5">
    <source>
        <dbReference type="ARBA" id="ARBA00038292"/>
    </source>
</evidence>
<evidence type="ECO:0000313" key="7">
    <source>
        <dbReference type="EMBL" id="PAV05155.1"/>
    </source>
</evidence>
<comment type="cofactor">
    <cofactor evidence="1">
        <name>FMN</name>
        <dbReference type="ChEBI" id="CHEBI:58210"/>
    </cofactor>
</comment>
<accession>A0A2A2H748</accession>
<evidence type="ECO:0000256" key="3">
    <source>
        <dbReference type="ARBA" id="ARBA00022630"/>
    </source>
</evidence>
<keyword evidence="8" id="KW-1185">Reference proteome</keyword>
<dbReference type="SUPFAM" id="SSF52218">
    <property type="entry name" value="Flavoproteins"/>
    <property type="match status" value="1"/>
</dbReference>
<evidence type="ECO:0000256" key="2">
    <source>
        <dbReference type="ARBA" id="ARBA00001966"/>
    </source>
</evidence>